<dbReference type="SMART" id="SM00248">
    <property type="entry name" value="ANK"/>
    <property type="match status" value="2"/>
</dbReference>
<dbReference type="Gene3D" id="1.25.40.20">
    <property type="entry name" value="Ankyrin repeat-containing domain"/>
    <property type="match status" value="1"/>
</dbReference>
<evidence type="ECO:0000313" key="2">
    <source>
        <dbReference type="EMBL" id="RYO89369.1"/>
    </source>
</evidence>
<dbReference type="PANTHER" id="PTHR23335">
    <property type="entry name" value="CALMODULIN-BINDING TRANSCRIPTION ACTIVATOR CAMTA"/>
    <property type="match status" value="1"/>
</dbReference>
<feature type="region of interest" description="Disordered" evidence="1">
    <location>
        <begin position="148"/>
        <end position="171"/>
    </location>
</feature>
<organism evidence="2 3">
    <name type="scientific">Monosporascus cannonballus</name>
    <dbReference type="NCBI Taxonomy" id="155416"/>
    <lineage>
        <taxon>Eukaryota</taxon>
        <taxon>Fungi</taxon>
        <taxon>Dikarya</taxon>
        <taxon>Ascomycota</taxon>
        <taxon>Pezizomycotina</taxon>
        <taxon>Sordariomycetes</taxon>
        <taxon>Xylariomycetidae</taxon>
        <taxon>Xylariales</taxon>
        <taxon>Xylariales incertae sedis</taxon>
        <taxon>Monosporascus</taxon>
    </lineage>
</organism>
<accession>A0ABY0HB44</accession>
<keyword evidence="3" id="KW-1185">Reference proteome</keyword>
<evidence type="ECO:0000256" key="1">
    <source>
        <dbReference type="SAM" id="MobiDB-lite"/>
    </source>
</evidence>
<gene>
    <name evidence="2" type="ORF">DL762_003260</name>
</gene>
<name>A0ABY0HB44_9PEZI</name>
<dbReference type="EMBL" id="QJNS01000074">
    <property type="protein sequence ID" value="RYO89369.1"/>
    <property type="molecule type" value="Genomic_DNA"/>
</dbReference>
<dbReference type="InterPro" id="IPR036770">
    <property type="entry name" value="Ankyrin_rpt-contain_sf"/>
</dbReference>
<dbReference type="Proteomes" id="UP000294003">
    <property type="component" value="Unassembled WGS sequence"/>
</dbReference>
<evidence type="ECO:0000313" key="3">
    <source>
        <dbReference type="Proteomes" id="UP000294003"/>
    </source>
</evidence>
<sequence>MAHYCFGRSALHYLCHWVDRRKLEDDDAGEIILEDVNEDWEDESTTIQTSSPVEWLIKTFTALGADVNGRDCCGYTPLHTAAITGSLVAAQAILRVPKVQFSLVDEKGFTPLDWASVNGHKSMAKALEIRGGTQSHGWQQNLRPLYQPWQPGFEDEPSDGRAGQSLAVGGC</sequence>
<protein>
    <submittedName>
        <fullName evidence="2">Uncharacterized protein</fullName>
    </submittedName>
</protein>
<dbReference type="PANTHER" id="PTHR23335:SF1">
    <property type="entry name" value="CALMODULIN-BINDING TRANSCRIPTION ACTIVATOR, ISOFORM F"/>
    <property type="match status" value="1"/>
</dbReference>
<comment type="caution">
    <text evidence="2">The sequence shown here is derived from an EMBL/GenBank/DDBJ whole genome shotgun (WGS) entry which is preliminary data.</text>
</comment>
<dbReference type="SUPFAM" id="SSF48403">
    <property type="entry name" value="Ankyrin repeat"/>
    <property type="match status" value="1"/>
</dbReference>
<dbReference type="InterPro" id="IPR002110">
    <property type="entry name" value="Ankyrin_rpt"/>
</dbReference>
<reference evidence="2 3" key="1">
    <citation type="submission" date="2018-06" db="EMBL/GenBank/DDBJ databases">
        <title>Complete Genomes of Monosporascus.</title>
        <authorList>
            <person name="Robinson A.J."/>
            <person name="Natvig D.O."/>
        </authorList>
    </citation>
    <scope>NUCLEOTIDE SEQUENCE [LARGE SCALE GENOMIC DNA]</scope>
    <source>
        <strain evidence="2 3">CBS 609.92</strain>
    </source>
</reference>
<proteinExistence type="predicted"/>
<dbReference type="Pfam" id="PF12796">
    <property type="entry name" value="Ank_2"/>
    <property type="match status" value="1"/>
</dbReference>